<organism evidence="2">
    <name type="scientific">Polynucleobacter sp. UK-FUSCHL-C3</name>
    <dbReference type="NCBI Taxonomy" id="2955208"/>
    <lineage>
        <taxon>Bacteria</taxon>
        <taxon>Pseudomonadati</taxon>
        <taxon>Pseudomonadota</taxon>
        <taxon>Betaproteobacteria</taxon>
        <taxon>Burkholderiales</taxon>
        <taxon>Burkholderiaceae</taxon>
        <taxon>Polynucleobacter</taxon>
    </lineage>
</organism>
<dbReference type="AlphaFoldDB" id="A0AAU8A1M5"/>
<reference evidence="2" key="1">
    <citation type="submission" date="2022-06" db="EMBL/GenBank/DDBJ databases">
        <title>New Polynucleobacter species.</title>
        <authorList>
            <person name="Hahn M.W."/>
        </authorList>
    </citation>
    <scope>NUCLEOTIDE SEQUENCE</scope>
    <source>
        <strain evidence="2">UK-FUSCHL-C3</strain>
    </source>
</reference>
<evidence type="ECO:0000256" key="1">
    <source>
        <dbReference type="SAM" id="MobiDB-lite"/>
    </source>
</evidence>
<protein>
    <submittedName>
        <fullName evidence="2">Uncharacterized protein</fullName>
    </submittedName>
</protein>
<evidence type="ECO:0000313" key="2">
    <source>
        <dbReference type="EMBL" id="XCC57521.1"/>
    </source>
</evidence>
<dbReference type="EMBL" id="CP099959">
    <property type="protein sequence ID" value="XCC57521.1"/>
    <property type="molecule type" value="Genomic_DNA"/>
</dbReference>
<feature type="region of interest" description="Disordered" evidence="1">
    <location>
        <begin position="35"/>
        <end position="61"/>
    </location>
</feature>
<dbReference type="RefSeq" id="WP_353438557.1">
    <property type="nucleotide sequence ID" value="NZ_CP099959.1"/>
</dbReference>
<sequence length="61" mass="6752">MKRPDSRCCGSGVCIINDAGECWCGQKWDGEKMSHVPLDLNQPQDEAIQQASTEKPKSDKT</sequence>
<name>A0AAU8A1M5_9BURK</name>
<accession>A0AAU8A1M5</accession>
<gene>
    <name evidence="2" type="ORF">NKE59_08525</name>
</gene>
<feature type="compositionally biased region" description="Polar residues" evidence="1">
    <location>
        <begin position="41"/>
        <end position="53"/>
    </location>
</feature>
<proteinExistence type="predicted"/>